<keyword evidence="4" id="KW-1185">Reference proteome</keyword>
<dbReference type="GeneID" id="18920702"/>
<dbReference type="RefSeq" id="XP_007392801.1">
    <property type="nucleotide sequence ID" value="XM_007392739.1"/>
</dbReference>
<feature type="domain" description="DUF6535" evidence="2">
    <location>
        <begin position="4"/>
        <end position="191"/>
    </location>
</feature>
<keyword evidence="1" id="KW-0812">Transmembrane</keyword>
<dbReference type="Pfam" id="PF20153">
    <property type="entry name" value="DUF6535"/>
    <property type="match status" value="1"/>
</dbReference>
<evidence type="ECO:0000256" key="1">
    <source>
        <dbReference type="SAM" id="Phobius"/>
    </source>
</evidence>
<feature type="transmembrane region" description="Helical" evidence="1">
    <location>
        <begin position="195"/>
        <end position="220"/>
    </location>
</feature>
<organism evidence="3 4">
    <name type="scientific">Phanerochaete carnosa (strain HHB-10118-sp)</name>
    <name type="common">White-rot fungus</name>
    <name type="synonym">Peniophora carnosa</name>
    <dbReference type="NCBI Taxonomy" id="650164"/>
    <lineage>
        <taxon>Eukaryota</taxon>
        <taxon>Fungi</taxon>
        <taxon>Dikarya</taxon>
        <taxon>Basidiomycota</taxon>
        <taxon>Agaricomycotina</taxon>
        <taxon>Agaricomycetes</taxon>
        <taxon>Polyporales</taxon>
        <taxon>Phanerochaetaceae</taxon>
        <taxon>Phanerochaete</taxon>
    </lineage>
</organism>
<keyword evidence="1" id="KW-0472">Membrane</keyword>
<dbReference type="KEGG" id="pco:PHACADRAFT_90702"/>
<dbReference type="Proteomes" id="UP000008370">
    <property type="component" value="Unassembled WGS sequence"/>
</dbReference>
<keyword evidence="1" id="KW-1133">Transmembrane helix</keyword>
<feature type="transmembrane region" description="Helical" evidence="1">
    <location>
        <begin position="29"/>
        <end position="48"/>
    </location>
</feature>
<dbReference type="AlphaFoldDB" id="K5WEF8"/>
<dbReference type="InterPro" id="IPR045338">
    <property type="entry name" value="DUF6535"/>
</dbReference>
<feature type="transmembrane region" description="Helical" evidence="1">
    <location>
        <begin position="105"/>
        <end position="127"/>
    </location>
</feature>
<dbReference type="HOGENOM" id="CLU_018688_1_1_1"/>
<reference evidence="3 4" key="1">
    <citation type="journal article" date="2012" name="BMC Genomics">
        <title>Comparative genomics of the white-rot fungi, Phanerochaete carnosa and P. chrysosporium, to elucidate the genetic basis of the distinct wood types they colonize.</title>
        <authorList>
            <person name="Suzuki H."/>
            <person name="MacDonald J."/>
            <person name="Syed K."/>
            <person name="Salamov A."/>
            <person name="Hori C."/>
            <person name="Aerts A."/>
            <person name="Henrissat B."/>
            <person name="Wiebenga A."/>
            <person name="vanKuyk P.A."/>
            <person name="Barry K."/>
            <person name="Lindquist E."/>
            <person name="LaButti K."/>
            <person name="Lapidus A."/>
            <person name="Lucas S."/>
            <person name="Coutinho P."/>
            <person name="Gong Y."/>
            <person name="Samejima M."/>
            <person name="Mahadevan R."/>
            <person name="Abou-Zaid M."/>
            <person name="de Vries R.P."/>
            <person name="Igarashi K."/>
            <person name="Yadav J.S."/>
            <person name="Grigoriev I.V."/>
            <person name="Master E.R."/>
        </authorList>
    </citation>
    <scope>NUCLEOTIDE SEQUENCE [LARGE SCALE GENOMIC DNA]</scope>
    <source>
        <strain evidence="3 4">HHB-10118-sp</strain>
    </source>
</reference>
<protein>
    <recommendedName>
        <fullName evidence="2">DUF6535 domain-containing protein</fullName>
    </recommendedName>
</protein>
<evidence type="ECO:0000313" key="4">
    <source>
        <dbReference type="Proteomes" id="UP000008370"/>
    </source>
</evidence>
<evidence type="ECO:0000313" key="3">
    <source>
        <dbReference type="EMBL" id="EKM57449.1"/>
    </source>
</evidence>
<accession>K5WEF8</accession>
<dbReference type="InParanoid" id="K5WEF8"/>
<sequence>LSGWAGIEATVTKDDEGKMNGYSEDVDTLLVFAGLFSAILTAFVVSTYTMLQPSSVDLTNQLITTNNQILVQGFSAVLTGSSFSPPQFMSLADLPPFRPSTPARWINTLFFISLVLSIAAALLGILVKQWVREYMQWNSPLATPRKNIMVRQFRLEAWDAWNVSAIVSTVPALLEVAMILFLIGMVILLWTLDDVVAICLTAFTAMFLLVIAVFTILPVFSRRCPYKSPTAWAVMAACKLTLHMVPFCVRWGRVYAALQYRRWRWFISCKQCKCLACHLHP</sequence>
<evidence type="ECO:0000259" key="2">
    <source>
        <dbReference type="Pfam" id="PF20153"/>
    </source>
</evidence>
<gene>
    <name evidence="3" type="ORF">PHACADRAFT_90702</name>
</gene>
<feature type="transmembrane region" description="Helical" evidence="1">
    <location>
        <begin position="161"/>
        <end position="189"/>
    </location>
</feature>
<name>K5WEF8_PHACS</name>
<dbReference type="EMBL" id="JH930470">
    <property type="protein sequence ID" value="EKM57449.1"/>
    <property type="molecule type" value="Genomic_DNA"/>
</dbReference>
<feature type="non-terminal residue" evidence="3">
    <location>
        <position position="281"/>
    </location>
</feature>
<proteinExistence type="predicted"/>
<dbReference type="OrthoDB" id="3185525at2759"/>